<dbReference type="InterPro" id="IPR001106">
    <property type="entry name" value="Aromatic_Lyase"/>
</dbReference>
<evidence type="ECO:0000256" key="2">
    <source>
        <dbReference type="SAM" id="MobiDB-lite"/>
    </source>
</evidence>
<dbReference type="PANTHER" id="PTHR10362">
    <property type="entry name" value="HISTIDINE AMMONIA-LYASE"/>
    <property type="match status" value="1"/>
</dbReference>
<evidence type="ECO:0000313" key="3">
    <source>
        <dbReference type="EMBL" id="MFC1416960.1"/>
    </source>
</evidence>
<name>A0ABV6VTB1_9ACTN</name>
<comment type="caution">
    <text evidence="3">The sequence shown here is derived from an EMBL/GenBank/DDBJ whole genome shotgun (WGS) entry which is preliminary data.</text>
</comment>
<dbReference type="Pfam" id="PF00221">
    <property type="entry name" value="Lyase_aromatic"/>
    <property type="match status" value="1"/>
</dbReference>
<dbReference type="SUPFAM" id="SSF48557">
    <property type="entry name" value="L-aspartase-like"/>
    <property type="match status" value="1"/>
</dbReference>
<feature type="compositionally biased region" description="Low complexity" evidence="2">
    <location>
        <begin position="15"/>
        <end position="35"/>
    </location>
</feature>
<dbReference type="InterPro" id="IPR008948">
    <property type="entry name" value="L-Aspartase-like"/>
</dbReference>
<protein>
    <submittedName>
        <fullName evidence="3">Aromatic amino acid lyase</fullName>
    </submittedName>
</protein>
<organism evidence="3 4">
    <name type="scientific">Streptacidiphilus cavernicola</name>
    <dbReference type="NCBI Taxonomy" id="3342716"/>
    <lineage>
        <taxon>Bacteria</taxon>
        <taxon>Bacillati</taxon>
        <taxon>Actinomycetota</taxon>
        <taxon>Actinomycetes</taxon>
        <taxon>Kitasatosporales</taxon>
        <taxon>Streptomycetaceae</taxon>
        <taxon>Streptacidiphilus</taxon>
    </lineage>
</organism>
<sequence>MTQPPAATPPFGPDATFTSPPASPAASLPASLPTSQPFPTPRAPSAAPCVPSAPSALPLLLDGLSLTPAGVSALARRTATPEVAPAARARLFQARTVAEQIVTKRQVYGLTTGVGANRTTEVSDQAADGHGMRLLRSHSGGIGPLVPVEQTRAMLAVRLNQLLRAGSAINPEVVDRLADVLRSGHVPTVHGYGSVGTADLSALAELGLALAGEQPWREATGTGPTPAPLTLDRWDALPLMSSSALTIAQSALSHHDLSRLLDSVPLIAALSLAAVHGSTEPFAAPVHALRPHAGATTLAARMRELLEPIGWQPALIQDPFGFRCLPQVHGAALDAADALGQVLAIELNSAAENPLLSLEEPADYHHHGGFHQASLALSTDHLRLALLGTAQLSTARFGVLASPVFTNLPPFLAEDEDGSSGIMITEYAAASALAELRGLAQPVTLGHTVLSRGVEEHASFAATGARHLLESLPLLRLILACELVAATRALRMRGTVLDSGTVLGRFQRDAAAVLNPDLADRDLTPDVEAAAALLGRIT</sequence>
<evidence type="ECO:0000256" key="1">
    <source>
        <dbReference type="ARBA" id="ARBA00023239"/>
    </source>
</evidence>
<gene>
    <name evidence="3" type="ORF">ACEZDE_09925</name>
</gene>
<keyword evidence="4" id="KW-1185">Reference proteome</keyword>
<keyword evidence="1 3" id="KW-0456">Lyase</keyword>
<dbReference type="Gene3D" id="1.20.200.10">
    <property type="entry name" value="Fumarase/aspartase (Central domain)"/>
    <property type="match status" value="1"/>
</dbReference>
<dbReference type="GO" id="GO:0016829">
    <property type="term" value="F:lyase activity"/>
    <property type="evidence" value="ECO:0007669"/>
    <property type="project" value="UniProtKB-KW"/>
</dbReference>
<dbReference type="EMBL" id="JBHFAB010000006">
    <property type="protein sequence ID" value="MFC1416960.1"/>
    <property type="molecule type" value="Genomic_DNA"/>
</dbReference>
<accession>A0ABV6VTB1</accession>
<dbReference type="Proteomes" id="UP001592531">
    <property type="component" value="Unassembled WGS sequence"/>
</dbReference>
<dbReference type="RefSeq" id="WP_380534657.1">
    <property type="nucleotide sequence ID" value="NZ_JBHFAB010000006.1"/>
</dbReference>
<feature type="region of interest" description="Disordered" evidence="2">
    <location>
        <begin position="1"/>
        <end position="50"/>
    </location>
</feature>
<evidence type="ECO:0000313" key="4">
    <source>
        <dbReference type="Proteomes" id="UP001592531"/>
    </source>
</evidence>
<proteinExistence type="predicted"/>
<reference evidence="3 4" key="1">
    <citation type="submission" date="2024-09" db="EMBL/GenBank/DDBJ databases">
        <authorList>
            <person name="Lee S.D."/>
        </authorList>
    </citation>
    <scope>NUCLEOTIDE SEQUENCE [LARGE SCALE GENOMIC DNA]</scope>
    <source>
        <strain evidence="3 4">N8-3</strain>
    </source>
</reference>
<feature type="compositionally biased region" description="Pro residues" evidence="2">
    <location>
        <begin position="1"/>
        <end position="12"/>
    </location>
</feature>